<keyword evidence="2" id="KW-1003">Cell membrane</keyword>
<gene>
    <name evidence="7" type="ORF">KDY119_01910</name>
</gene>
<dbReference type="AlphaFoldDB" id="A0A5P9QAA7"/>
<dbReference type="PANTHER" id="PTHR30606:SF10">
    <property type="entry name" value="PHOSPHATIDYLINOSITOL MANNOSIDE ACYLTRANSFERASE"/>
    <property type="match status" value="1"/>
</dbReference>
<dbReference type="EC" id="2.3.1.265" evidence="7"/>
<keyword evidence="6 7" id="KW-0012">Acyltransferase</keyword>
<keyword evidence="5" id="KW-0472">Membrane</keyword>
<dbReference type="NCBIfam" id="NF005919">
    <property type="entry name" value="PRK07920.1"/>
    <property type="match status" value="1"/>
</dbReference>
<dbReference type="InterPro" id="IPR004960">
    <property type="entry name" value="LipA_acyltrans"/>
</dbReference>
<evidence type="ECO:0000256" key="2">
    <source>
        <dbReference type="ARBA" id="ARBA00022475"/>
    </source>
</evidence>
<evidence type="ECO:0000313" key="7">
    <source>
        <dbReference type="EMBL" id="QFU98398.1"/>
    </source>
</evidence>
<dbReference type="GO" id="GO:0016746">
    <property type="term" value="F:acyltransferase activity"/>
    <property type="evidence" value="ECO:0007669"/>
    <property type="project" value="UniProtKB-KW"/>
</dbReference>
<dbReference type="Proteomes" id="UP000326702">
    <property type="component" value="Chromosome"/>
</dbReference>
<keyword evidence="8" id="KW-1185">Reference proteome</keyword>
<evidence type="ECO:0000256" key="5">
    <source>
        <dbReference type="ARBA" id="ARBA00023136"/>
    </source>
</evidence>
<dbReference type="RefSeq" id="WP_153022718.1">
    <property type="nucleotide sequence ID" value="NZ_CP045529.1"/>
</dbReference>
<dbReference type="PANTHER" id="PTHR30606">
    <property type="entry name" value="LIPID A BIOSYNTHESIS LAUROYL ACYLTRANSFERASE"/>
    <property type="match status" value="1"/>
</dbReference>
<dbReference type="GO" id="GO:0005886">
    <property type="term" value="C:plasma membrane"/>
    <property type="evidence" value="ECO:0007669"/>
    <property type="project" value="UniProtKB-SubCell"/>
</dbReference>
<protein>
    <submittedName>
        <fullName evidence="7">Phosphatidylinositol dimannoside acyltransferase</fullName>
        <ecNumber evidence="7">2.3.1.265</ecNumber>
    </submittedName>
</protein>
<dbReference type="OrthoDB" id="9803456at2"/>
<dbReference type="GO" id="GO:0009247">
    <property type="term" value="P:glycolipid biosynthetic process"/>
    <property type="evidence" value="ECO:0007669"/>
    <property type="project" value="UniProtKB-ARBA"/>
</dbReference>
<evidence type="ECO:0000256" key="1">
    <source>
        <dbReference type="ARBA" id="ARBA00004533"/>
    </source>
</evidence>
<dbReference type="Pfam" id="PF03279">
    <property type="entry name" value="Lip_A_acyltrans"/>
    <property type="match status" value="1"/>
</dbReference>
<accession>A0A5P9QAA7</accession>
<sequence>MGIDAGRLYATAWRVAPKVPEPLLRGVFTAVADVSWALRKGGVDQLERNLERVTPGLSRRDLRRISRAGMRSYMRYFREAFTLSGATQDQIQARMRLANREVVQPYLDEGRSVLLALGHLGNWDLAGAWGTRSLAPVLTVAERLEPPSVYEEFLSFRESLGMTILTFGDDGVFRSLARGAQDGGRLVPLLADRDLSSQGVEVDMFGERVRVAPGPAALSVMTGAPLFGTSLTYERLDGERRRAAGTPWGIVATFSPLVETDPALSRRDRIAQGTQQWVDFLASEIRRRPEDWHMLQKLFVADLDADRYARTVAKASAAEGGTR</sequence>
<evidence type="ECO:0000313" key="8">
    <source>
        <dbReference type="Proteomes" id="UP000326702"/>
    </source>
</evidence>
<dbReference type="CDD" id="cd07984">
    <property type="entry name" value="LPLAT_LABLAT-like"/>
    <property type="match status" value="1"/>
</dbReference>
<evidence type="ECO:0000256" key="4">
    <source>
        <dbReference type="ARBA" id="ARBA00022679"/>
    </source>
</evidence>
<evidence type="ECO:0000256" key="3">
    <source>
        <dbReference type="ARBA" id="ARBA00022519"/>
    </source>
</evidence>
<evidence type="ECO:0000256" key="6">
    <source>
        <dbReference type="ARBA" id="ARBA00023315"/>
    </source>
</evidence>
<keyword evidence="3" id="KW-0997">Cell inner membrane</keyword>
<organism evidence="7 8">
    <name type="scientific">Luteimicrobium xylanilyticum</name>
    <dbReference type="NCBI Taxonomy" id="1133546"/>
    <lineage>
        <taxon>Bacteria</taxon>
        <taxon>Bacillati</taxon>
        <taxon>Actinomycetota</taxon>
        <taxon>Actinomycetes</taxon>
        <taxon>Micrococcales</taxon>
        <taxon>Luteimicrobium</taxon>
    </lineage>
</organism>
<dbReference type="KEGG" id="lxl:KDY119_01910"/>
<dbReference type="EMBL" id="CP045529">
    <property type="protein sequence ID" value="QFU98398.1"/>
    <property type="molecule type" value="Genomic_DNA"/>
</dbReference>
<keyword evidence="4 7" id="KW-0808">Transferase</keyword>
<name>A0A5P9QAA7_9MICO</name>
<comment type="subcellular location">
    <subcellularLocation>
        <location evidence="1">Cell inner membrane</location>
    </subcellularLocation>
</comment>
<reference evidence="7 8" key="1">
    <citation type="submission" date="2019-10" db="EMBL/GenBank/DDBJ databases">
        <title>Genome sequence of Luteimicrobium xylanilyticum HY-24.</title>
        <authorList>
            <person name="Kim D.Y."/>
            <person name="Park H.-Y."/>
        </authorList>
    </citation>
    <scope>NUCLEOTIDE SEQUENCE [LARGE SCALE GENOMIC DNA]</scope>
    <source>
        <strain evidence="7 8">HY-24</strain>
    </source>
</reference>
<proteinExistence type="predicted"/>